<dbReference type="GO" id="GO:0016803">
    <property type="term" value="F:ether hydrolase activity"/>
    <property type="evidence" value="ECO:0007669"/>
    <property type="project" value="TreeGrafter"/>
</dbReference>
<comment type="catalytic activity">
    <reaction evidence="3">
        <text>N-acetyl-D-muramate 6-phosphate + H2O = N-acetyl-D-glucosamine 6-phosphate + (R)-lactate</text>
        <dbReference type="Rhea" id="RHEA:26410"/>
        <dbReference type="ChEBI" id="CHEBI:15377"/>
        <dbReference type="ChEBI" id="CHEBI:16004"/>
        <dbReference type="ChEBI" id="CHEBI:57513"/>
        <dbReference type="ChEBI" id="CHEBI:58722"/>
        <dbReference type="EC" id="4.2.1.126"/>
    </reaction>
</comment>
<dbReference type="PANTHER" id="PTHR10088">
    <property type="entry name" value="GLUCOKINASE REGULATORY PROTEIN"/>
    <property type="match status" value="1"/>
</dbReference>
<dbReference type="GO" id="GO:0097173">
    <property type="term" value="P:N-acetylmuramic acid catabolic process"/>
    <property type="evidence" value="ECO:0007669"/>
    <property type="project" value="UniProtKB-UniPathway"/>
</dbReference>
<organism evidence="5 6">
    <name type="scientific">Leifsonia shinshuensis</name>
    <dbReference type="NCBI Taxonomy" id="150026"/>
    <lineage>
        <taxon>Bacteria</taxon>
        <taxon>Bacillati</taxon>
        <taxon>Actinomycetota</taxon>
        <taxon>Actinomycetes</taxon>
        <taxon>Micrococcales</taxon>
        <taxon>Microbacteriaceae</taxon>
        <taxon>Leifsonia</taxon>
    </lineage>
</organism>
<dbReference type="UniPathway" id="UPA00342"/>
<dbReference type="Gene3D" id="1.10.8.1080">
    <property type="match status" value="1"/>
</dbReference>
<sequence length="311" mass="32039">MATNSPDAELDELMTEAVADNEMMLDELSVAELVTLMNNRDARIPGAVRDALPTIIEAIDATSERMRAGGRLIYVGAGTSGRLGVLDASEIPPTFGTDGDVVLGIIAGGPTALVSSIESAEDSEETGRSDLEQVDPGPLDTIVGIASSGRTPYVLGALRLGNQRGSLTVGLSCNLDAPISEVAQHGIEIAVGPEVVTGSTRLGAGTATKLVLNMFSTISMIKLGKTYKTLMVDVKATNAKLVRRAVRIVTLATGVDDAAARTALDAADWNAKLAIATVVTGMSVDDARTALSAAAGVLRTVVETAPRAGQL</sequence>
<dbReference type="PROSITE" id="PS51464">
    <property type="entry name" value="SIS"/>
    <property type="match status" value="1"/>
</dbReference>
<dbReference type="InterPro" id="IPR001347">
    <property type="entry name" value="SIS_dom"/>
</dbReference>
<protein>
    <recommendedName>
        <fullName evidence="3">N-acetylmuramic acid 6-phosphate etherase</fullName>
        <shortName evidence="3">MurNAc-6-P etherase</shortName>
        <ecNumber evidence="3">4.2.1.126</ecNumber>
    </recommendedName>
    <alternativeName>
        <fullName evidence="3">N-acetylmuramic acid 6-phosphate hydrolase</fullName>
    </alternativeName>
    <alternativeName>
        <fullName evidence="3">N-acetylmuramic acid 6-phosphate lyase</fullName>
    </alternativeName>
</protein>
<keyword evidence="1 3" id="KW-0456">Lyase</keyword>
<proteinExistence type="inferred from homology"/>
<evidence type="ECO:0000256" key="2">
    <source>
        <dbReference type="ARBA" id="ARBA00023277"/>
    </source>
</evidence>
<comment type="miscellaneous">
    <text evidence="3">A lyase-type mechanism (elimination/hydration) is suggested for the cleavage of the lactyl ether bond of MurNAc 6-phosphate, with the formation of an alpha,beta-unsaturated aldehyde intermediate with (E)-stereochemistry, followed by the syn addition of water to give product.</text>
</comment>
<dbReference type="EMBL" id="CP043641">
    <property type="protein sequence ID" value="QNE35823.1"/>
    <property type="molecule type" value="Genomic_DNA"/>
</dbReference>
<dbReference type="Pfam" id="PF22645">
    <property type="entry name" value="GKRP_SIS_N"/>
    <property type="match status" value="1"/>
</dbReference>
<dbReference type="SUPFAM" id="SSF53697">
    <property type="entry name" value="SIS domain"/>
    <property type="match status" value="1"/>
</dbReference>
<dbReference type="GO" id="GO:0009254">
    <property type="term" value="P:peptidoglycan turnover"/>
    <property type="evidence" value="ECO:0007669"/>
    <property type="project" value="TreeGrafter"/>
</dbReference>
<dbReference type="Proteomes" id="UP000515511">
    <property type="component" value="Chromosome"/>
</dbReference>
<name>A0A7G6YBF8_9MICO</name>
<dbReference type="GO" id="GO:0046348">
    <property type="term" value="P:amino sugar catabolic process"/>
    <property type="evidence" value="ECO:0007669"/>
    <property type="project" value="InterPro"/>
</dbReference>
<feature type="active site" evidence="3">
    <location>
        <position position="121"/>
    </location>
</feature>
<gene>
    <name evidence="3 5" type="primary">murQ</name>
    <name evidence="5" type="ORF">F1C12_12255</name>
</gene>
<dbReference type="GO" id="GO:0097367">
    <property type="term" value="F:carbohydrate derivative binding"/>
    <property type="evidence" value="ECO:0007669"/>
    <property type="project" value="InterPro"/>
</dbReference>
<dbReference type="HAMAP" id="MF_00068">
    <property type="entry name" value="MurQ"/>
    <property type="match status" value="1"/>
</dbReference>
<dbReference type="NCBIfam" id="NF009222">
    <property type="entry name" value="PRK12570.1"/>
    <property type="match status" value="1"/>
</dbReference>
<evidence type="ECO:0000313" key="6">
    <source>
        <dbReference type="Proteomes" id="UP000515511"/>
    </source>
</evidence>
<dbReference type="FunFam" id="3.40.50.10490:FF:000014">
    <property type="entry name" value="N-acetylmuramic acid 6-phosphate etherase"/>
    <property type="match status" value="1"/>
</dbReference>
<comment type="pathway">
    <text evidence="3">Amino-sugar metabolism; N-acetylmuramate degradation.</text>
</comment>
<feature type="active site" description="Proton donor" evidence="3">
    <location>
        <position position="90"/>
    </location>
</feature>
<evidence type="ECO:0000256" key="1">
    <source>
        <dbReference type="ARBA" id="ARBA00023239"/>
    </source>
</evidence>
<evidence type="ECO:0000313" key="5">
    <source>
        <dbReference type="EMBL" id="QNE35823.1"/>
    </source>
</evidence>
<dbReference type="Gene3D" id="3.40.50.10490">
    <property type="entry name" value="Glucose-6-phosphate isomerase like protein, domain 1"/>
    <property type="match status" value="1"/>
</dbReference>
<dbReference type="PANTHER" id="PTHR10088:SF4">
    <property type="entry name" value="GLUCOKINASE REGULATORY PROTEIN"/>
    <property type="match status" value="1"/>
</dbReference>
<reference evidence="6" key="1">
    <citation type="submission" date="2019-09" db="EMBL/GenBank/DDBJ databases">
        <title>Antimicrobial potential of Antarctic Bacteria.</title>
        <authorList>
            <person name="Benaud N."/>
            <person name="Edwards R.J."/>
            <person name="Ferrari B.C."/>
        </authorList>
    </citation>
    <scope>NUCLEOTIDE SEQUENCE [LARGE SCALE GENOMIC DNA]</scope>
    <source>
        <strain evidence="6">INR9</strain>
    </source>
</reference>
<dbReference type="NCBIfam" id="NF003915">
    <property type="entry name" value="PRK05441.1"/>
    <property type="match status" value="1"/>
</dbReference>
<feature type="domain" description="SIS" evidence="4">
    <location>
        <begin position="62"/>
        <end position="225"/>
    </location>
</feature>
<keyword evidence="2 3" id="KW-0119">Carbohydrate metabolism</keyword>
<dbReference type="RefSeq" id="WP_185275289.1">
    <property type="nucleotide sequence ID" value="NZ_CP043641.1"/>
</dbReference>
<dbReference type="EC" id="4.2.1.126" evidence="3"/>
<comment type="subunit">
    <text evidence="3">Homodimer.</text>
</comment>
<comment type="similarity">
    <text evidence="3">Belongs to the GCKR-like family. MurNAc-6-P etherase subfamily.</text>
</comment>
<dbReference type="InterPro" id="IPR046348">
    <property type="entry name" value="SIS_dom_sf"/>
</dbReference>
<dbReference type="GO" id="GO:0016835">
    <property type="term" value="F:carbon-oxygen lyase activity"/>
    <property type="evidence" value="ECO:0007669"/>
    <property type="project" value="UniProtKB-UniRule"/>
</dbReference>
<dbReference type="CDD" id="cd05007">
    <property type="entry name" value="SIS_Etherase"/>
    <property type="match status" value="1"/>
</dbReference>
<dbReference type="InterPro" id="IPR005488">
    <property type="entry name" value="Etherase_MurQ"/>
</dbReference>
<comment type="function">
    <text evidence="3">Specifically catalyzes the cleavage of the D-lactyl ether substituent of MurNAc 6-phosphate, producing GlcNAc 6-phosphate and D-lactate.</text>
</comment>
<evidence type="ECO:0000256" key="3">
    <source>
        <dbReference type="HAMAP-Rule" id="MF_00068"/>
    </source>
</evidence>
<dbReference type="KEGG" id="lse:F1C12_12255"/>
<dbReference type="NCBIfam" id="TIGR00274">
    <property type="entry name" value="N-acetylmuramic acid 6-phosphate etherase"/>
    <property type="match status" value="1"/>
</dbReference>
<dbReference type="AlphaFoldDB" id="A0A7G6YBF8"/>
<accession>A0A7G6YBF8</accession>
<dbReference type="InterPro" id="IPR040190">
    <property type="entry name" value="MURQ/GCKR"/>
</dbReference>
<evidence type="ECO:0000259" key="4">
    <source>
        <dbReference type="PROSITE" id="PS51464"/>
    </source>
</evidence>